<accession>A0AA35RRI1</accession>
<dbReference type="PROSITE" id="PS00761">
    <property type="entry name" value="SPASE_I_3"/>
    <property type="match status" value="1"/>
</dbReference>
<dbReference type="InterPro" id="IPR019533">
    <property type="entry name" value="Peptidase_S26"/>
</dbReference>
<evidence type="ECO:0000256" key="5">
    <source>
        <dbReference type="RuleBase" id="RU362041"/>
    </source>
</evidence>
<dbReference type="InterPro" id="IPR036286">
    <property type="entry name" value="LexA/Signal_pep-like_sf"/>
</dbReference>
<sequence>MVNKLSYGVRLPDINWLPFAGCIDVARGSLAMEWDIPERGDVVVFVYPKDRCKDFIKRVVGVPGDEVVIRDKKVFINGEPVEDAHAHFEEQGVFLGAGHVRDNFGPVKVPGDHVFVMGDNRDRSFDSRFWGFVPIKDVRGRAFVKYWSWDSENSRLRWWRIGGLIY</sequence>
<keyword evidence="8" id="KW-1185">Reference proteome</keyword>
<feature type="domain" description="Peptidase S26" evidence="6">
    <location>
        <begin position="2"/>
        <end position="147"/>
    </location>
</feature>
<dbReference type="GO" id="GO:0009003">
    <property type="term" value="F:signal peptidase activity"/>
    <property type="evidence" value="ECO:0007669"/>
    <property type="project" value="UniProtKB-EC"/>
</dbReference>
<gene>
    <name evidence="7" type="ORF">GBAR_LOCUS9822</name>
</gene>
<dbReference type="AlphaFoldDB" id="A0AA35RRI1"/>
<comment type="similarity">
    <text evidence="2 5">Belongs to the peptidase S26 family.</text>
</comment>
<evidence type="ECO:0000256" key="2">
    <source>
        <dbReference type="ARBA" id="ARBA00009370"/>
    </source>
</evidence>
<comment type="subcellular location">
    <subcellularLocation>
        <location evidence="5">Mitochondrion inner membrane</location>
    </subcellularLocation>
</comment>
<comment type="caution">
    <text evidence="7">The sequence shown here is derived from an EMBL/GenBank/DDBJ whole genome shotgun (WGS) entry which is preliminary data.</text>
</comment>
<dbReference type="EC" id="3.4.21.-" evidence="5"/>
<evidence type="ECO:0000256" key="3">
    <source>
        <dbReference type="ARBA" id="ARBA00011805"/>
    </source>
</evidence>
<dbReference type="GO" id="GO:0004252">
    <property type="term" value="F:serine-type endopeptidase activity"/>
    <property type="evidence" value="ECO:0007669"/>
    <property type="project" value="InterPro"/>
</dbReference>
<dbReference type="PANTHER" id="PTHR43390:SF1">
    <property type="entry name" value="CHLOROPLAST PROCESSING PEPTIDASE"/>
    <property type="match status" value="1"/>
</dbReference>
<dbReference type="GO" id="GO:0098796">
    <property type="term" value="C:membrane protein complex"/>
    <property type="evidence" value="ECO:0007669"/>
    <property type="project" value="UniProtKB-ARBA"/>
</dbReference>
<dbReference type="PANTHER" id="PTHR43390">
    <property type="entry name" value="SIGNAL PEPTIDASE I"/>
    <property type="match status" value="1"/>
</dbReference>
<dbReference type="NCBIfam" id="TIGR02227">
    <property type="entry name" value="sigpep_I_bact"/>
    <property type="match status" value="1"/>
</dbReference>
<dbReference type="GO" id="GO:1905370">
    <property type="term" value="C:serine-type endopeptidase complex"/>
    <property type="evidence" value="ECO:0007669"/>
    <property type="project" value="UniProtKB-ARBA"/>
</dbReference>
<dbReference type="CDD" id="cd06530">
    <property type="entry name" value="S26_SPase_I"/>
    <property type="match status" value="1"/>
</dbReference>
<evidence type="ECO:0000256" key="4">
    <source>
        <dbReference type="ARBA" id="ARBA00022801"/>
    </source>
</evidence>
<dbReference type="EMBL" id="CASHTH010001474">
    <property type="protein sequence ID" value="CAI8015889.1"/>
    <property type="molecule type" value="Genomic_DNA"/>
</dbReference>
<comment type="catalytic activity">
    <reaction evidence="1">
        <text>Cleavage of hydrophobic, N-terminal signal or leader sequences from secreted and periplasmic proteins.</text>
        <dbReference type="EC" id="3.4.21.89"/>
    </reaction>
</comment>
<keyword evidence="5" id="KW-0999">Mitochondrion inner membrane</keyword>
<dbReference type="Gene3D" id="2.10.109.10">
    <property type="entry name" value="Umud Fragment, subunit A"/>
    <property type="match status" value="1"/>
</dbReference>
<dbReference type="PROSITE" id="PS00760">
    <property type="entry name" value="SPASE_I_2"/>
    <property type="match status" value="1"/>
</dbReference>
<dbReference type="PRINTS" id="PR00727">
    <property type="entry name" value="LEADERPTASE"/>
</dbReference>
<dbReference type="Pfam" id="PF10502">
    <property type="entry name" value="Peptidase_S26"/>
    <property type="match status" value="1"/>
</dbReference>
<evidence type="ECO:0000313" key="8">
    <source>
        <dbReference type="Proteomes" id="UP001174909"/>
    </source>
</evidence>
<dbReference type="InterPro" id="IPR000223">
    <property type="entry name" value="Pept_S26A_signal_pept_1"/>
</dbReference>
<keyword evidence="5" id="KW-0645">Protease</keyword>
<evidence type="ECO:0000313" key="7">
    <source>
        <dbReference type="EMBL" id="CAI8015889.1"/>
    </source>
</evidence>
<dbReference type="GO" id="GO:0006465">
    <property type="term" value="P:signal peptide processing"/>
    <property type="evidence" value="ECO:0007669"/>
    <property type="project" value="InterPro"/>
</dbReference>
<reference evidence="7" key="1">
    <citation type="submission" date="2023-03" db="EMBL/GenBank/DDBJ databases">
        <authorList>
            <person name="Steffen K."/>
            <person name="Cardenas P."/>
        </authorList>
    </citation>
    <scope>NUCLEOTIDE SEQUENCE</scope>
</reference>
<dbReference type="Proteomes" id="UP001174909">
    <property type="component" value="Unassembled WGS sequence"/>
</dbReference>
<protein>
    <recommendedName>
        <fullName evidence="5">Mitochondrial inner membrane protease subunit</fullName>
        <ecNumber evidence="5">3.4.21.-</ecNumber>
    </recommendedName>
</protein>
<dbReference type="SUPFAM" id="SSF51306">
    <property type="entry name" value="LexA/Signal peptidase"/>
    <property type="match status" value="1"/>
</dbReference>
<dbReference type="InterPro" id="IPR019758">
    <property type="entry name" value="Pept_S26A_signal_pept_1_CS"/>
</dbReference>
<evidence type="ECO:0000259" key="6">
    <source>
        <dbReference type="Pfam" id="PF10502"/>
    </source>
</evidence>
<dbReference type="GO" id="GO:0005743">
    <property type="term" value="C:mitochondrial inner membrane"/>
    <property type="evidence" value="ECO:0007669"/>
    <property type="project" value="UniProtKB-SubCell"/>
</dbReference>
<comment type="subunit">
    <text evidence="3">Heterodimer of 2 subunits, IMMPL1 and IMMPL2.</text>
</comment>
<name>A0AA35RRI1_GEOBA</name>
<dbReference type="InterPro" id="IPR019757">
    <property type="entry name" value="Pept_S26A_signal_pept_1_Lys-AS"/>
</dbReference>
<keyword evidence="5" id="KW-0496">Mitochondrion</keyword>
<proteinExistence type="inferred from homology"/>
<evidence type="ECO:0000256" key="1">
    <source>
        <dbReference type="ARBA" id="ARBA00000677"/>
    </source>
</evidence>
<organism evidence="7 8">
    <name type="scientific">Geodia barretti</name>
    <name type="common">Barrett's horny sponge</name>
    <dbReference type="NCBI Taxonomy" id="519541"/>
    <lineage>
        <taxon>Eukaryota</taxon>
        <taxon>Metazoa</taxon>
        <taxon>Porifera</taxon>
        <taxon>Demospongiae</taxon>
        <taxon>Heteroscleromorpha</taxon>
        <taxon>Tetractinellida</taxon>
        <taxon>Astrophorina</taxon>
        <taxon>Geodiidae</taxon>
        <taxon>Geodia</taxon>
    </lineage>
</organism>
<keyword evidence="5" id="KW-0472">Membrane</keyword>
<keyword evidence="4 5" id="KW-0378">Hydrolase</keyword>